<accession>A0A417YGX5</accession>
<keyword evidence="1" id="KW-0472">Membrane</keyword>
<dbReference type="Gene3D" id="2.60.40.1630">
    <property type="entry name" value="bacillus anthracis domain"/>
    <property type="match status" value="1"/>
</dbReference>
<dbReference type="Pfam" id="PF13786">
    <property type="entry name" value="DUF4179"/>
    <property type="match status" value="1"/>
</dbReference>
<comment type="caution">
    <text evidence="4">The sequence shown here is derived from an EMBL/GenBank/DDBJ whole genome shotgun (WGS) entry which is preliminary data.</text>
</comment>
<keyword evidence="1" id="KW-0812">Transmembrane</keyword>
<dbReference type="AlphaFoldDB" id="A0A417YGX5"/>
<reference evidence="4 5" key="1">
    <citation type="journal article" date="2017" name="Int. J. Syst. Evol. Microbiol.">
        <title>Bacillus notoginsengisoli sp. nov., a novel bacterium isolated from the rhizosphere of Panax notoginseng.</title>
        <authorList>
            <person name="Zhang M.Y."/>
            <person name="Cheng J."/>
            <person name="Cai Y."/>
            <person name="Zhang T.Y."/>
            <person name="Wu Y.Y."/>
            <person name="Manikprabhu D."/>
            <person name="Li W.J."/>
            <person name="Zhang Y.X."/>
        </authorList>
    </citation>
    <scope>NUCLEOTIDE SEQUENCE [LARGE SCALE GENOMIC DNA]</scope>
    <source>
        <strain evidence="4 5">JCM 30743</strain>
    </source>
</reference>
<protein>
    <submittedName>
        <fullName evidence="4">DUF4179 domain-containing protein</fullName>
    </submittedName>
</protein>
<evidence type="ECO:0000259" key="2">
    <source>
        <dbReference type="Pfam" id="PF13786"/>
    </source>
</evidence>
<dbReference type="Proteomes" id="UP000284416">
    <property type="component" value="Unassembled WGS sequence"/>
</dbReference>
<feature type="domain" description="DUF5643" evidence="3">
    <location>
        <begin position="232"/>
        <end position="346"/>
    </location>
</feature>
<dbReference type="Pfam" id="PF18705">
    <property type="entry name" value="DUF5643"/>
    <property type="match status" value="1"/>
</dbReference>
<keyword evidence="1" id="KW-1133">Transmembrane helix</keyword>
<dbReference type="RefSeq" id="WP_118924371.1">
    <property type="nucleotide sequence ID" value="NZ_QWEG01000020.1"/>
</dbReference>
<evidence type="ECO:0000256" key="1">
    <source>
        <dbReference type="SAM" id="Phobius"/>
    </source>
</evidence>
<proteinExistence type="predicted"/>
<dbReference type="InterPro" id="IPR040680">
    <property type="entry name" value="DUF5643"/>
</dbReference>
<dbReference type="OrthoDB" id="2541898at2"/>
<keyword evidence="5" id="KW-1185">Reference proteome</keyword>
<organism evidence="4 5">
    <name type="scientific">Neobacillus notoginsengisoli</name>
    <dbReference type="NCBI Taxonomy" id="1578198"/>
    <lineage>
        <taxon>Bacteria</taxon>
        <taxon>Bacillati</taxon>
        <taxon>Bacillota</taxon>
        <taxon>Bacilli</taxon>
        <taxon>Bacillales</taxon>
        <taxon>Bacillaceae</taxon>
        <taxon>Neobacillus</taxon>
    </lineage>
</organism>
<dbReference type="EMBL" id="QWEG01000020">
    <property type="protein sequence ID" value="RHW32135.1"/>
    <property type="molecule type" value="Genomic_DNA"/>
</dbReference>
<feature type="transmembrane region" description="Helical" evidence="1">
    <location>
        <begin position="50"/>
        <end position="69"/>
    </location>
</feature>
<dbReference type="InterPro" id="IPR025436">
    <property type="entry name" value="DUF4179"/>
</dbReference>
<feature type="domain" description="DUF4179" evidence="2">
    <location>
        <begin position="48"/>
        <end position="134"/>
    </location>
</feature>
<name>A0A417YGX5_9BACI</name>
<sequence length="457" mass="52349">MYEPSRNIKKLLSKDEKEKLRFTEKDREKVFQKIEVSNGRLVRKMHPVKILIPAAVVIITLGLLLQTSIPKQVLAAIPFIQTLFSEYGDEGQKKAVEKTEVQHINQTVLDNDVKVTFHEILYDGARISVSYSIEATSGRYKGKNLDIFLFNMKVDGQDLTSYGFSGGTNDKKIGNRYLKVQNIDLKKALPEKFTLNLSIQELVSVDDVGGKRIKGNWAFSLPVEKTGEAFEFTPTVSKKTELGELRVPEIVFGPSATLVKIEYKRPMNLKHSSISYNVLDPNNKKMKVLRGEISSYRYKNGIATMKTEIIFEPMKDIPEFITIQPYYDGISEIKNNKISITEKLPIFLDQGEDGGILINKIEKKQGEVWVYFDVIGDYVKVRKQRFNLMKENELQVINREGDIDNPDSKNQLIKFKTPYSEDLNFFSTTIFKQKVIKELELKIPINKEELGIQESNK</sequence>
<evidence type="ECO:0000313" key="4">
    <source>
        <dbReference type="EMBL" id="RHW32135.1"/>
    </source>
</evidence>
<evidence type="ECO:0000313" key="5">
    <source>
        <dbReference type="Proteomes" id="UP000284416"/>
    </source>
</evidence>
<evidence type="ECO:0000259" key="3">
    <source>
        <dbReference type="Pfam" id="PF18705"/>
    </source>
</evidence>
<gene>
    <name evidence="4" type="ORF">D1B31_21600</name>
</gene>